<organism evidence="1 2">
    <name type="scientific">Dactylosporangium maewongense</name>
    <dbReference type="NCBI Taxonomy" id="634393"/>
    <lineage>
        <taxon>Bacteria</taxon>
        <taxon>Bacillati</taxon>
        <taxon>Actinomycetota</taxon>
        <taxon>Actinomycetes</taxon>
        <taxon>Micromonosporales</taxon>
        <taxon>Micromonosporaceae</taxon>
        <taxon>Dactylosporangium</taxon>
    </lineage>
</organism>
<evidence type="ECO:0000313" key="2">
    <source>
        <dbReference type="Proteomes" id="UP001501470"/>
    </source>
</evidence>
<dbReference type="RefSeq" id="WP_344509335.1">
    <property type="nucleotide sequence ID" value="NZ_BAAAQD010000021.1"/>
</dbReference>
<name>A0ABP4MV36_9ACTN</name>
<dbReference type="Proteomes" id="UP001501470">
    <property type="component" value="Unassembled WGS sequence"/>
</dbReference>
<gene>
    <name evidence="1" type="ORF">GCM10009827_084240</name>
</gene>
<comment type="caution">
    <text evidence="1">The sequence shown here is derived from an EMBL/GenBank/DDBJ whole genome shotgun (WGS) entry which is preliminary data.</text>
</comment>
<proteinExistence type="predicted"/>
<accession>A0ABP4MV36</accession>
<reference evidence="2" key="1">
    <citation type="journal article" date="2019" name="Int. J. Syst. Evol. Microbiol.">
        <title>The Global Catalogue of Microorganisms (GCM) 10K type strain sequencing project: providing services to taxonomists for standard genome sequencing and annotation.</title>
        <authorList>
            <consortium name="The Broad Institute Genomics Platform"/>
            <consortium name="The Broad Institute Genome Sequencing Center for Infectious Disease"/>
            <person name="Wu L."/>
            <person name="Ma J."/>
        </authorList>
    </citation>
    <scope>NUCLEOTIDE SEQUENCE [LARGE SCALE GENOMIC DNA]</scope>
    <source>
        <strain evidence="2">JCM 15933</strain>
    </source>
</reference>
<sequence>MGIFNRLTPEEQAAVDAEKAHAIAVMKAEEERQAFLASPQGMARTAYERGDLIYQVALDLGSQQALTVPTMSAFVAEKTADPNAILNGIAGAGWELVNGSVVFRPTGEQSIDRLTVSGQRVSIAGTTIGYYLWRRRA</sequence>
<evidence type="ECO:0000313" key="1">
    <source>
        <dbReference type="EMBL" id="GAA1550734.1"/>
    </source>
</evidence>
<protein>
    <submittedName>
        <fullName evidence="1">Uncharacterized protein</fullName>
    </submittedName>
</protein>
<dbReference type="EMBL" id="BAAAQD010000021">
    <property type="protein sequence ID" value="GAA1550734.1"/>
    <property type="molecule type" value="Genomic_DNA"/>
</dbReference>
<keyword evidence="2" id="KW-1185">Reference proteome</keyword>